<evidence type="ECO:0000256" key="5">
    <source>
        <dbReference type="ARBA" id="ARBA00022692"/>
    </source>
</evidence>
<comment type="subcellular location">
    <subcellularLocation>
        <location evidence="1">Membrane</location>
        <topology evidence="1">Multi-pass membrane protein</topology>
    </subcellularLocation>
</comment>
<dbReference type="InterPro" id="IPR035973">
    <property type="entry name" value="Cyt_c_oxidase_su3-like_sf"/>
</dbReference>
<dbReference type="SUPFAM" id="SSF81452">
    <property type="entry name" value="Cytochrome c oxidase subunit III-like"/>
    <property type="match status" value="1"/>
</dbReference>
<evidence type="ECO:0000256" key="7">
    <source>
        <dbReference type="ARBA" id="ARBA00022989"/>
    </source>
</evidence>
<evidence type="ECO:0000256" key="1">
    <source>
        <dbReference type="ARBA" id="ARBA00004141"/>
    </source>
</evidence>
<evidence type="ECO:0000256" key="4">
    <source>
        <dbReference type="ARBA" id="ARBA00015944"/>
    </source>
</evidence>
<dbReference type="InterPro" id="IPR013833">
    <property type="entry name" value="Cyt_c_oxidase_su3_a-hlx"/>
</dbReference>
<dbReference type="CDD" id="cd01665">
    <property type="entry name" value="Cyt_c_Oxidase_III"/>
    <property type="match status" value="1"/>
</dbReference>
<protein>
    <recommendedName>
        <fullName evidence="4 9">Cytochrome c oxidase subunit 3</fullName>
    </recommendedName>
</protein>
<evidence type="ECO:0000256" key="2">
    <source>
        <dbReference type="ARBA" id="ARBA00010581"/>
    </source>
</evidence>
<reference evidence="12" key="1">
    <citation type="submission" date="2016-04" db="EMBL/GenBank/DDBJ databases">
        <title>Mitochondria of Scolytid beetles.</title>
        <authorList>
            <person name="Miller K."/>
            <person name="Linard B."/>
            <person name="Vogler A.P."/>
        </authorList>
    </citation>
    <scope>NUCLEOTIDE SEQUENCE</scope>
</reference>
<dbReference type="PANTHER" id="PTHR11403:SF7">
    <property type="entry name" value="CYTOCHROME C OXIDASE SUBUNIT 3"/>
    <property type="match status" value="1"/>
</dbReference>
<dbReference type="PANTHER" id="PTHR11403">
    <property type="entry name" value="CYTOCHROME C OXIDASE SUBUNIT III"/>
    <property type="match status" value="1"/>
</dbReference>
<feature type="domain" description="Heme-copper oxidase subunit III family profile" evidence="11">
    <location>
        <begin position="3"/>
        <end position="260"/>
    </location>
</feature>
<dbReference type="GO" id="GO:0045277">
    <property type="term" value="C:respiratory chain complex IV"/>
    <property type="evidence" value="ECO:0007669"/>
    <property type="project" value="UniProtKB-ARBA"/>
</dbReference>
<accession>A0A343A4K1</accession>
<dbReference type="GO" id="GO:0004129">
    <property type="term" value="F:cytochrome-c oxidase activity"/>
    <property type="evidence" value="ECO:0007669"/>
    <property type="project" value="InterPro"/>
</dbReference>
<keyword evidence="7 10" id="KW-1133">Transmembrane helix</keyword>
<keyword evidence="6" id="KW-1278">Translocase</keyword>
<keyword evidence="8 10" id="KW-0472">Membrane</keyword>
<gene>
    <name evidence="12" type="primary">cox3</name>
</gene>
<dbReference type="InterPro" id="IPR024791">
    <property type="entry name" value="Cyt_c/ubiquinol_Oxase_su3"/>
</dbReference>
<dbReference type="AlphaFoldDB" id="A0A343A4K1"/>
<dbReference type="PROSITE" id="PS50253">
    <property type="entry name" value="COX3"/>
    <property type="match status" value="1"/>
</dbReference>
<dbReference type="Gene3D" id="1.10.287.70">
    <property type="match status" value="1"/>
</dbReference>
<keyword evidence="9 12" id="KW-0496">Mitochondrion</keyword>
<geneLocation type="mitochondrion" evidence="12"/>
<dbReference type="FunFam" id="1.10.287.70:FF:000082">
    <property type="entry name" value="Cytochrome c oxidase subunit 3"/>
    <property type="match status" value="1"/>
</dbReference>
<keyword evidence="5 9" id="KW-0812">Transmembrane</keyword>
<sequence>MKQNHPFHLVNQSPWPLTTSFSVFTMLMGTIKWFHMFKSDLMIMGLILTLLSSYQWWRDITRESTYQGHHTMKVAKGLQWGMILFIISEIFFFFAFFWAFFHSSLSPAIELGMNWPPKEINTFNPLEIPLLNTLILLTSGLTVTWAHHSLMENNFNQSLQGLFMTVLLGIYFSILQGYEYMQAPFSIADSVYGSTFFMTTGLHGLHVIVGSTFLLICLIRLYNNHFSSTHHFGFEAAAWYWHFVDVVWLFLYISMYWWGS</sequence>
<dbReference type="GO" id="GO:0006123">
    <property type="term" value="P:mitochondrial electron transport, cytochrome c to oxygen"/>
    <property type="evidence" value="ECO:0007669"/>
    <property type="project" value="UniProtKB-ARBA"/>
</dbReference>
<dbReference type="EMBL" id="KX035164">
    <property type="protein sequence ID" value="AOY39479.1"/>
    <property type="molecule type" value="Genomic_DNA"/>
</dbReference>
<dbReference type="GO" id="GO:0031090">
    <property type="term" value="C:organelle membrane"/>
    <property type="evidence" value="ECO:0007669"/>
    <property type="project" value="UniProtKB-ARBA"/>
</dbReference>
<evidence type="ECO:0000256" key="6">
    <source>
        <dbReference type="ARBA" id="ARBA00022967"/>
    </source>
</evidence>
<evidence type="ECO:0000259" key="11">
    <source>
        <dbReference type="PROSITE" id="PS50253"/>
    </source>
</evidence>
<feature type="transmembrane region" description="Helical" evidence="10">
    <location>
        <begin position="196"/>
        <end position="219"/>
    </location>
</feature>
<proteinExistence type="inferred from homology"/>
<dbReference type="InterPro" id="IPR000298">
    <property type="entry name" value="Cyt_c_oxidase-like_su3"/>
</dbReference>
<feature type="transmembrane region" description="Helical" evidence="10">
    <location>
        <begin position="158"/>
        <end position="175"/>
    </location>
</feature>
<dbReference type="InterPro" id="IPR033945">
    <property type="entry name" value="Cyt_c_oxase_su3_dom"/>
</dbReference>
<dbReference type="Pfam" id="PF00510">
    <property type="entry name" value="COX3"/>
    <property type="match status" value="1"/>
</dbReference>
<evidence type="ECO:0000256" key="3">
    <source>
        <dbReference type="ARBA" id="ARBA00011164"/>
    </source>
</evidence>
<dbReference type="GO" id="GO:0005739">
    <property type="term" value="C:mitochondrion"/>
    <property type="evidence" value="ECO:0007669"/>
    <property type="project" value="TreeGrafter"/>
</dbReference>
<comment type="similarity">
    <text evidence="2 9">Belongs to the cytochrome c oxidase subunit 3 family.</text>
</comment>
<evidence type="ECO:0000256" key="9">
    <source>
        <dbReference type="RuleBase" id="RU003375"/>
    </source>
</evidence>
<feature type="transmembrane region" description="Helical" evidence="10">
    <location>
        <begin position="15"/>
        <end position="34"/>
    </location>
</feature>
<evidence type="ECO:0000256" key="8">
    <source>
        <dbReference type="ARBA" id="ARBA00023136"/>
    </source>
</evidence>
<feature type="transmembrane region" description="Helical" evidence="10">
    <location>
        <begin position="239"/>
        <end position="258"/>
    </location>
</feature>
<name>A0A343A4K1_9CUCU</name>
<dbReference type="GO" id="GO:0031967">
    <property type="term" value="C:organelle envelope"/>
    <property type="evidence" value="ECO:0007669"/>
    <property type="project" value="UniProtKB-ARBA"/>
</dbReference>
<dbReference type="FunFam" id="1.20.120.80:FF:000002">
    <property type="entry name" value="Cytochrome c oxidase subunit 3"/>
    <property type="match status" value="1"/>
</dbReference>
<feature type="transmembrane region" description="Helical" evidence="10">
    <location>
        <begin position="122"/>
        <end position="146"/>
    </location>
</feature>
<dbReference type="Gene3D" id="1.20.120.80">
    <property type="entry name" value="Cytochrome c oxidase, subunit III, four-helix bundle"/>
    <property type="match status" value="1"/>
</dbReference>
<comment type="function">
    <text evidence="9">Component of the cytochrome c oxidase, the last enzyme in the mitochondrial electron transport chain which drives oxidative phosphorylation. The respiratory chain contains 3 multisubunit complexes succinate dehydrogenase (complex II, CII), ubiquinol-cytochrome c oxidoreductase (cytochrome b-c1 complex, complex III, CIII) and cytochrome c oxidase (complex IV, CIV), that cooperate to transfer electrons derived from NADH and succinate to molecular oxygen, creating an electrochemical gradient over the inner membrane that drives transmembrane transport and the ATP synthase. Cytochrome c oxidase is the component of the respiratory chain that catalyzes the reduction of oxygen to water. Electrons originating from reduced cytochrome c in the intermembrane space (IMS) are transferred via the dinuclear copper A center (CU(A)) of subunit 2 and heme A of subunit 1 to the active site in subunit 1, a binuclear center (BNC) formed by heme A3 and copper B (CU(B)). The BNC reduces molecular oxygen to 2 water molecules using 4 electrons from cytochrome c in the IMS and 4 protons from the mitochondrial matrix.</text>
</comment>
<evidence type="ECO:0000256" key="10">
    <source>
        <dbReference type="SAM" id="Phobius"/>
    </source>
</evidence>
<feature type="transmembrane region" description="Helical" evidence="10">
    <location>
        <begin position="77"/>
        <end position="101"/>
    </location>
</feature>
<organism evidence="12">
    <name type="scientific">Scolytinae sp. BMNH 1039855</name>
    <dbReference type="NCBI Taxonomy" id="1903765"/>
    <lineage>
        <taxon>Eukaryota</taxon>
        <taxon>Metazoa</taxon>
        <taxon>Ecdysozoa</taxon>
        <taxon>Arthropoda</taxon>
        <taxon>Hexapoda</taxon>
        <taxon>Insecta</taxon>
        <taxon>Pterygota</taxon>
        <taxon>Neoptera</taxon>
        <taxon>Endopterygota</taxon>
        <taxon>Coleoptera</taxon>
        <taxon>Polyphaga</taxon>
        <taxon>Cucujiformia</taxon>
        <taxon>Curculionidae</taxon>
        <taxon>Scolytinae</taxon>
    </lineage>
</organism>
<comment type="subunit">
    <text evidence="3">Component of the cytochrome c oxidase (complex IV, CIV), a multisubunit enzyme composed of a catalytic core of 3 subunits and several supernumerary subunits. The complex exists as a monomer or a dimer and forms supercomplexes (SCs) in the inner mitochondrial membrane with ubiquinol-cytochrome c oxidoreductase (cytochrome b-c1 complex, complex III, CIII).</text>
</comment>
<evidence type="ECO:0000313" key="12">
    <source>
        <dbReference type="EMBL" id="AOY39479.1"/>
    </source>
</evidence>